<dbReference type="PROSITE" id="PS50995">
    <property type="entry name" value="HTH_MARR_2"/>
    <property type="match status" value="1"/>
</dbReference>
<dbReference type="Gene3D" id="1.10.287.100">
    <property type="match status" value="1"/>
</dbReference>
<proteinExistence type="predicted"/>
<dbReference type="InterPro" id="IPR052526">
    <property type="entry name" value="HTH-type_Bedaq_tolerance"/>
</dbReference>
<dbReference type="RefSeq" id="WP_344422246.1">
    <property type="nucleotide sequence ID" value="NZ_BAAANN010000018.1"/>
</dbReference>
<dbReference type="EMBL" id="BAAANN010000018">
    <property type="protein sequence ID" value="GAA1967798.1"/>
    <property type="molecule type" value="Genomic_DNA"/>
</dbReference>
<reference evidence="2 3" key="1">
    <citation type="journal article" date="2019" name="Int. J. Syst. Evol. Microbiol.">
        <title>The Global Catalogue of Microorganisms (GCM) 10K type strain sequencing project: providing services to taxonomists for standard genome sequencing and annotation.</title>
        <authorList>
            <consortium name="The Broad Institute Genomics Platform"/>
            <consortium name="The Broad Institute Genome Sequencing Center for Infectious Disease"/>
            <person name="Wu L."/>
            <person name="Ma J."/>
        </authorList>
    </citation>
    <scope>NUCLEOTIDE SEQUENCE [LARGE SCALE GENOMIC DNA]</scope>
    <source>
        <strain evidence="2 3">JCM 14545</strain>
    </source>
</reference>
<dbReference type="PANTHER" id="PTHR39515:SF2">
    <property type="entry name" value="HTH-TYPE TRANSCRIPTIONAL REGULATOR RV0880"/>
    <property type="match status" value="1"/>
</dbReference>
<feature type="domain" description="HTH marR-type" evidence="1">
    <location>
        <begin position="9"/>
        <end position="142"/>
    </location>
</feature>
<dbReference type="Pfam" id="PF01047">
    <property type="entry name" value="MarR"/>
    <property type="match status" value="1"/>
</dbReference>
<protein>
    <submittedName>
        <fullName evidence="2">MarR family transcriptional regulator</fullName>
    </submittedName>
</protein>
<keyword evidence="3" id="KW-1185">Reference proteome</keyword>
<dbReference type="PANTHER" id="PTHR39515">
    <property type="entry name" value="CONSERVED PROTEIN"/>
    <property type="match status" value="1"/>
</dbReference>
<evidence type="ECO:0000313" key="3">
    <source>
        <dbReference type="Proteomes" id="UP001501116"/>
    </source>
</evidence>
<evidence type="ECO:0000259" key="1">
    <source>
        <dbReference type="PROSITE" id="PS50995"/>
    </source>
</evidence>
<organism evidence="2 3">
    <name type="scientific">Amycolatopsis minnesotensis</name>
    <dbReference type="NCBI Taxonomy" id="337894"/>
    <lineage>
        <taxon>Bacteria</taxon>
        <taxon>Bacillati</taxon>
        <taxon>Actinomycetota</taxon>
        <taxon>Actinomycetes</taxon>
        <taxon>Pseudonocardiales</taxon>
        <taxon>Pseudonocardiaceae</taxon>
        <taxon>Amycolatopsis</taxon>
    </lineage>
</organism>
<accession>A0ABN2REA4</accession>
<dbReference type="SMART" id="SM00347">
    <property type="entry name" value="HTH_MARR"/>
    <property type="match status" value="1"/>
</dbReference>
<dbReference type="Gene3D" id="1.10.10.10">
    <property type="entry name" value="Winged helix-like DNA-binding domain superfamily/Winged helix DNA-binding domain"/>
    <property type="match status" value="1"/>
</dbReference>
<comment type="caution">
    <text evidence="2">The sequence shown here is derived from an EMBL/GenBank/DDBJ whole genome shotgun (WGS) entry which is preliminary data.</text>
</comment>
<dbReference type="InterPro" id="IPR000835">
    <property type="entry name" value="HTH_MarR-typ"/>
</dbReference>
<gene>
    <name evidence="2" type="ORF">GCM10009754_45720</name>
</gene>
<dbReference type="InterPro" id="IPR036388">
    <property type="entry name" value="WH-like_DNA-bd_sf"/>
</dbReference>
<dbReference type="InterPro" id="IPR036390">
    <property type="entry name" value="WH_DNA-bd_sf"/>
</dbReference>
<evidence type="ECO:0000313" key="2">
    <source>
        <dbReference type="EMBL" id="GAA1967798.1"/>
    </source>
</evidence>
<sequence length="146" mass="16652">MPERVSETAVRAAHDLRVLIGRLRRRVKEAGGDGELTPSQESVVRRLDREGPLSASDLAAAERVRPQSMAAVLAALDERGWIERQPDPHDGRKQLLSLTAAALKDLRDWRRLREEWLARALQDRYTHDERKTITEALALLYRITEP</sequence>
<dbReference type="Proteomes" id="UP001501116">
    <property type="component" value="Unassembled WGS sequence"/>
</dbReference>
<name>A0ABN2REA4_9PSEU</name>
<dbReference type="SUPFAM" id="SSF46785">
    <property type="entry name" value="Winged helix' DNA-binding domain"/>
    <property type="match status" value="1"/>
</dbReference>